<accession>A0ACB9EN41</accession>
<proteinExistence type="predicted"/>
<dbReference type="Proteomes" id="UP001056120">
    <property type="component" value="Linkage Group LG17"/>
</dbReference>
<evidence type="ECO:0000313" key="2">
    <source>
        <dbReference type="Proteomes" id="UP001056120"/>
    </source>
</evidence>
<comment type="caution">
    <text evidence="1">The sequence shown here is derived from an EMBL/GenBank/DDBJ whole genome shotgun (WGS) entry which is preliminary data.</text>
</comment>
<gene>
    <name evidence="1" type="ORF">L1987_50675</name>
</gene>
<evidence type="ECO:0000313" key="1">
    <source>
        <dbReference type="EMBL" id="KAI3760282.1"/>
    </source>
</evidence>
<reference evidence="2" key="1">
    <citation type="journal article" date="2022" name="Mol. Ecol. Resour.">
        <title>The genomes of chicory, endive, great burdock and yacon provide insights into Asteraceae palaeo-polyploidization history and plant inulin production.</title>
        <authorList>
            <person name="Fan W."/>
            <person name="Wang S."/>
            <person name="Wang H."/>
            <person name="Wang A."/>
            <person name="Jiang F."/>
            <person name="Liu H."/>
            <person name="Zhao H."/>
            <person name="Xu D."/>
            <person name="Zhang Y."/>
        </authorList>
    </citation>
    <scope>NUCLEOTIDE SEQUENCE [LARGE SCALE GENOMIC DNA]</scope>
    <source>
        <strain evidence="2">cv. Yunnan</strain>
    </source>
</reference>
<sequence length="120" mass="14081">MVDVIVYLCNEENMSNPLDAGLGSWEAKTYYKAFQIRLQKDYEFCNGIRVERLLKMQGKKAYDLIQIAWSYSYIQRGTVLSQSPPSADFISLNHRHIDVFNSTSYETRELRDCYSRSKDF</sequence>
<protein>
    <submittedName>
        <fullName evidence="1">Uncharacterized protein</fullName>
    </submittedName>
</protein>
<name>A0ACB9EN41_9ASTR</name>
<keyword evidence="2" id="KW-1185">Reference proteome</keyword>
<dbReference type="EMBL" id="CM042034">
    <property type="protein sequence ID" value="KAI3760282.1"/>
    <property type="molecule type" value="Genomic_DNA"/>
</dbReference>
<reference evidence="1 2" key="2">
    <citation type="journal article" date="2022" name="Mol. Ecol. Resour.">
        <title>The genomes of chicory, endive, great burdock and yacon provide insights into Asteraceae paleo-polyploidization history and plant inulin production.</title>
        <authorList>
            <person name="Fan W."/>
            <person name="Wang S."/>
            <person name="Wang H."/>
            <person name="Wang A."/>
            <person name="Jiang F."/>
            <person name="Liu H."/>
            <person name="Zhao H."/>
            <person name="Xu D."/>
            <person name="Zhang Y."/>
        </authorList>
    </citation>
    <scope>NUCLEOTIDE SEQUENCE [LARGE SCALE GENOMIC DNA]</scope>
    <source>
        <strain evidence="2">cv. Yunnan</strain>
        <tissue evidence="1">Leaves</tissue>
    </source>
</reference>
<organism evidence="1 2">
    <name type="scientific">Smallanthus sonchifolius</name>
    <dbReference type="NCBI Taxonomy" id="185202"/>
    <lineage>
        <taxon>Eukaryota</taxon>
        <taxon>Viridiplantae</taxon>
        <taxon>Streptophyta</taxon>
        <taxon>Embryophyta</taxon>
        <taxon>Tracheophyta</taxon>
        <taxon>Spermatophyta</taxon>
        <taxon>Magnoliopsida</taxon>
        <taxon>eudicotyledons</taxon>
        <taxon>Gunneridae</taxon>
        <taxon>Pentapetalae</taxon>
        <taxon>asterids</taxon>
        <taxon>campanulids</taxon>
        <taxon>Asterales</taxon>
        <taxon>Asteraceae</taxon>
        <taxon>Asteroideae</taxon>
        <taxon>Heliantheae alliance</taxon>
        <taxon>Millerieae</taxon>
        <taxon>Smallanthus</taxon>
    </lineage>
</organism>